<dbReference type="InterPro" id="IPR025460">
    <property type="entry name" value="DUF4280"/>
</dbReference>
<accession>A0ABN8U4M3</accession>
<comment type="caution">
    <text evidence="1">The sequence shown here is derived from an EMBL/GenBank/DDBJ whole genome shotgun (WGS) entry which is preliminary data.</text>
</comment>
<gene>
    <name evidence="1" type="ORF">WJ0W_001797</name>
</gene>
<sequence>MQENNNGQLKSGSGDKKSYVVAGAILKCSFGTQPTRLKTPLSHGVYIKNKAQMNIKDYKPGVNIIHFGNCSSPDNPAVQNSSLVDVFGVKKAPCIPLINMPWLNGKSDVLVENEPALLNTCTTRCIHCGLIQIENDGQNLE</sequence>
<name>A0ABN8U4M3_9BACL</name>
<dbReference type="EMBL" id="CALYLO010000002">
    <property type="protein sequence ID" value="CAH8244563.1"/>
    <property type="molecule type" value="Genomic_DNA"/>
</dbReference>
<evidence type="ECO:0000313" key="1">
    <source>
        <dbReference type="EMBL" id="CAH8244563.1"/>
    </source>
</evidence>
<dbReference type="Proteomes" id="UP001154322">
    <property type="component" value="Unassembled WGS sequence"/>
</dbReference>
<keyword evidence="2" id="KW-1185">Reference proteome</keyword>
<dbReference type="Pfam" id="PF14107">
    <property type="entry name" value="DUF4280"/>
    <property type="match status" value="1"/>
</dbReference>
<protein>
    <submittedName>
        <fullName evidence="1">DUF4280 domain-containing protein</fullName>
    </submittedName>
</protein>
<organism evidence="1 2">
    <name type="scientific">Paenibacillus melissococcoides</name>
    <dbReference type="NCBI Taxonomy" id="2912268"/>
    <lineage>
        <taxon>Bacteria</taxon>
        <taxon>Bacillati</taxon>
        <taxon>Bacillota</taxon>
        <taxon>Bacilli</taxon>
        <taxon>Bacillales</taxon>
        <taxon>Paenibacillaceae</taxon>
        <taxon>Paenibacillus</taxon>
    </lineage>
</organism>
<reference evidence="1" key="1">
    <citation type="submission" date="2022-06" db="EMBL/GenBank/DDBJ databases">
        <authorList>
            <person name="Dietemann V."/>
            <person name="Ory F."/>
            <person name="Dainat B."/>
            <person name="Oberhansli S."/>
        </authorList>
    </citation>
    <scope>NUCLEOTIDE SEQUENCE</scope>
    <source>
        <strain evidence="1">Ena-SAMPLE-TAB-26-04-2022-14:26:32:270-5432</strain>
    </source>
</reference>
<proteinExistence type="predicted"/>
<evidence type="ECO:0000313" key="2">
    <source>
        <dbReference type="Proteomes" id="UP001154322"/>
    </source>
</evidence>